<dbReference type="InterPro" id="IPR008964">
    <property type="entry name" value="Invasin/intimin_cell_adhesion"/>
</dbReference>
<dbReference type="KEGG" id="vg:40091891"/>
<protein>
    <recommendedName>
        <fullName evidence="1">BIG2 domain-containing protein</fullName>
    </recommendedName>
</protein>
<keyword evidence="3" id="KW-1185">Reference proteome</keyword>
<dbReference type="SMART" id="SM00635">
    <property type="entry name" value="BID_2"/>
    <property type="match status" value="1"/>
</dbReference>
<dbReference type="InterPro" id="IPR003343">
    <property type="entry name" value="Big_2"/>
</dbReference>
<dbReference type="Proteomes" id="UP000228763">
    <property type="component" value="Segment"/>
</dbReference>
<reference evidence="2 3" key="1">
    <citation type="submission" date="2017-09" db="EMBL/GenBank/DDBJ databases">
        <title>Complete genome sequence analysis of the novel Escherichia coli phage SRT8.</title>
        <authorList>
            <person name="Fan X."/>
            <person name="Zhao K."/>
            <person name="Song S."/>
            <person name="Zhao Z."/>
        </authorList>
    </citation>
    <scope>NUCLEOTIDE SEQUENCE [LARGE SCALE GENOMIC DNA]</scope>
</reference>
<dbReference type="SUPFAM" id="SSF49373">
    <property type="entry name" value="Invasin/intimin cell-adhesion fragments"/>
    <property type="match status" value="1"/>
</dbReference>
<dbReference type="Pfam" id="PF02368">
    <property type="entry name" value="Big_2"/>
    <property type="match status" value="1"/>
</dbReference>
<dbReference type="InterPro" id="IPR054438">
    <property type="entry name" value="Struct_cement_gp24/gp6"/>
</dbReference>
<dbReference type="RefSeq" id="YP_009615429.1">
    <property type="nucleotide sequence ID" value="NC_042043.1"/>
</dbReference>
<accession>A0A2D1GP89</accession>
<sequence length="260" mass="27279">MSDYGNVILKAFPGCLSDTSDYNIDGACVVGGQGEGIGGEHVFSGCAVWVESVDPGGHKIVRQSLISTQNVPYGIAMTHHYAPHESADGYAMYNVGDVINVVTHGRVWVYGNNTDITPTFGQRVRIQSNGTVGTSGGALVNWRFTGGKVIIKPNVAIFEVQLVQGINAFLVVQSGGMNINPNSIEVGATVQARLIAITPAAPDRTGKFSSEDEGVATVDQDTGLITGVAAGTTNIVWTANDSGKYTITRPITVTEAPPEP</sequence>
<dbReference type="Gene3D" id="2.60.40.1080">
    <property type="match status" value="1"/>
</dbReference>
<dbReference type="Pfam" id="PF22758">
    <property type="entry name" value="Phage_cement"/>
    <property type="match status" value="1"/>
</dbReference>
<evidence type="ECO:0000313" key="3">
    <source>
        <dbReference type="Proteomes" id="UP000228763"/>
    </source>
</evidence>
<feature type="domain" description="BIG2" evidence="1">
    <location>
        <begin position="173"/>
        <end position="249"/>
    </location>
</feature>
<evidence type="ECO:0000259" key="1">
    <source>
        <dbReference type="SMART" id="SM00635"/>
    </source>
</evidence>
<dbReference type="GeneID" id="40091891"/>
<evidence type="ECO:0000313" key="2">
    <source>
        <dbReference type="EMBL" id="ATN93804.1"/>
    </source>
</evidence>
<organism evidence="2 3">
    <name type="scientific">Escherichia phage SRT8</name>
    <dbReference type="NCBI Taxonomy" id="2496545"/>
    <lineage>
        <taxon>Viruses</taxon>
        <taxon>Duplodnaviria</taxon>
        <taxon>Heunggongvirae</taxon>
        <taxon>Uroviricota</taxon>
        <taxon>Caudoviricetes</taxon>
        <taxon>Drexlerviridae</taxon>
        <taxon>Tunavirinae</taxon>
        <taxon>Sertoctavirus</taxon>
        <taxon>Sertoctavirus SRT8</taxon>
    </lineage>
</organism>
<proteinExistence type="predicted"/>
<name>A0A2D1GP89_9CAUD</name>
<dbReference type="EMBL" id="MF996376">
    <property type="protein sequence ID" value="ATN93804.1"/>
    <property type="molecule type" value="Genomic_DNA"/>
</dbReference>